<feature type="region of interest" description="Disordered" evidence="1">
    <location>
        <begin position="1"/>
        <end position="106"/>
    </location>
</feature>
<feature type="compositionally biased region" description="Basic residues" evidence="1">
    <location>
        <begin position="80"/>
        <end position="91"/>
    </location>
</feature>
<reference evidence="2 3" key="1">
    <citation type="submission" date="2024-04" db="EMBL/GenBank/DDBJ databases">
        <title>Tritrichomonas musculus Genome.</title>
        <authorList>
            <person name="Alves-Ferreira E."/>
            <person name="Grigg M."/>
            <person name="Lorenzi H."/>
            <person name="Galac M."/>
        </authorList>
    </citation>
    <scope>NUCLEOTIDE SEQUENCE [LARGE SCALE GENOMIC DNA]</scope>
    <source>
        <strain evidence="2 3">EAF2021</strain>
    </source>
</reference>
<name>A0ABR2GZV1_9EUKA</name>
<comment type="caution">
    <text evidence="2">The sequence shown here is derived from an EMBL/GenBank/DDBJ whole genome shotgun (WGS) entry which is preliminary data.</text>
</comment>
<organism evidence="2 3">
    <name type="scientific">Tritrichomonas musculus</name>
    <dbReference type="NCBI Taxonomy" id="1915356"/>
    <lineage>
        <taxon>Eukaryota</taxon>
        <taxon>Metamonada</taxon>
        <taxon>Parabasalia</taxon>
        <taxon>Tritrichomonadida</taxon>
        <taxon>Tritrichomonadidae</taxon>
        <taxon>Tritrichomonas</taxon>
    </lineage>
</organism>
<dbReference type="Proteomes" id="UP001470230">
    <property type="component" value="Unassembled WGS sequence"/>
</dbReference>
<dbReference type="EMBL" id="JAPFFF010000053">
    <property type="protein sequence ID" value="KAK8838907.1"/>
    <property type="molecule type" value="Genomic_DNA"/>
</dbReference>
<proteinExistence type="predicted"/>
<keyword evidence="3" id="KW-1185">Reference proteome</keyword>
<protein>
    <submittedName>
        <fullName evidence="2">Uncharacterized protein</fullName>
    </submittedName>
</protein>
<evidence type="ECO:0000256" key="1">
    <source>
        <dbReference type="SAM" id="MobiDB-lite"/>
    </source>
</evidence>
<accession>A0ABR2GZV1</accession>
<feature type="compositionally biased region" description="Basic and acidic residues" evidence="1">
    <location>
        <begin position="1"/>
        <end position="79"/>
    </location>
</feature>
<sequence length="228" mass="26762">MSDYQDTKQDYKDVKRRYKEEKREAKQEAKEAKQEAKEERKEEKRNNKIEKKNDKIERKIERIEDKIDGLKGRDPEVREHHRHHHTHHEHHTHREERRVEPTPAQTTQPVKHYYAYRQIQPVSHEAQPVQYFTVSETTTTTTEQPDQIPVNHTPILSVTSTSAVFTSNDDNDTDFQYEEDMPEKIVVPLNFASNDDASPAFEPQNEPGRVAESEPEPGSPVPESEPKY</sequence>
<evidence type="ECO:0000313" key="3">
    <source>
        <dbReference type="Proteomes" id="UP001470230"/>
    </source>
</evidence>
<gene>
    <name evidence="2" type="ORF">M9Y10_032365</name>
</gene>
<evidence type="ECO:0000313" key="2">
    <source>
        <dbReference type="EMBL" id="KAK8838907.1"/>
    </source>
</evidence>
<feature type="region of interest" description="Disordered" evidence="1">
    <location>
        <begin position="191"/>
        <end position="228"/>
    </location>
</feature>